<keyword evidence="7" id="KW-0732">Signal</keyword>
<keyword evidence="10" id="KW-1185">Reference proteome</keyword>
<evidence type="ECO:0000256" key="3">
    <source>
        <dbReference type="ARBA" id="ARBA00013229"/>
    </source>
</evidence>
<comment type="similarity">
    <text evidence="2">Belongs to the pectinesterase family.</text>
</comment>
<feature type="compositionally biased region" description="Low complexity" evidence="6">
    <location>
        <begin position="482"/>
        <end position="518"/>
    </location>
</feature>
<evidence type="ECO:0000256" key="7">
    <source>
        <dbReference type="SAM" id="SignalP"/>
    </source>
</evidence>
<evidence type="ECO:0000256" key="2">
    <source>
        <dbReference type="ARBA" id="ARBA00008891"/>
    </source>
</evidence>
<reference evidence="9 10" key="1">
    <citation type="submission" date="2024-01" db="EMBL/GenBank/DDBJ databases">
        <authorList>
            <person name="Allen C."/>
            <person name="Tagirdzhanova G."/>
        </authorList>
    </citation>
    <scope>NUCLEOTIDE SEQUENCE [LARGE SCALE GENOMIC DNA]</scope>
</reference>
<dbReference type="Proteomes" id="UP001642406">
    <property type="component" value="Unassembled WGS sequence"/>
</dbReference>
<keyword evidence="5" id="KW-0063">Aspartyl esterase</keyword>
<feature type="chain" id="PRO_5046181276" description="pectinesterase" evidence="7">
    <location>
        <begin position="18"/>
        <end position="2006"/>
    </location>
</feature>
<feature type="region of interest" description="Disordered" evidence="6">
    <location>
        <begin position="20"/>
        <end position="66"/>
    </location>
</feature>
<feature type="compositionally biased region" description="Low complexity" evidence="6">
    <location>
        <begin position="106"/>
        <end position="133"/>
    </location>
</feature>
<dbReference type="InterPro" id="IPR011050">
    <property type="entry name" value="Pectin_lyase_fold/virulence"/>
</dbReference>
<evidence type="ECO:0000259" key="8">
    <source>
        <dbReference type="Pfam" id="PF01095"/>
    </source>
</evidence>
<accession>A0ABP0BRA3</accession>
<feature type="region of interest" description="Disordered" evidence="6">
    <location>
        <begin position="106"/>
        <end position="144"/>
    </location>
</feature>
<name>A0ABP0BRA3_9PEZI</name>
<dbReference type="InterPro" id="IPR000070">
    <property type="entry name" value="Pectinesterase_cat"/>
</dbReference>
<feature type="non-terminal residue" evidence="9">
    <location>
        <position position="2006"/>
    </location>
</feature>
<evidence type="ECO:0000313" key="9">
    <source>
        <dbReference type="EMBL" id="CAK7222190.1"/>
    </source>
</evidence>
<gene>
    <name evidence="9" type="ORF">SBRCBS47491_004785</name>
</gene>
<evidence type="ECO:0000256" key="6">
    <source>
        <dbReference type="SAM" id="MobiDB-lite"/>
    </source>
</evidence>
<feature type="signal peptide" evidence="7">
    <location>
        <begin position="1"/>
        <end position="17"/>
    </location>
</feature>
<evidence type="ECO:0000256" key="1">
    <source>
        <dbReference type="ARBA" id="ARBA00005184"/>
    </source>
</evidence>
<dbReference type="EC" id="3.1.1.11" evidence="3"/>
<dbReference type="EMBL" id="CAWUHC010000037">
    <property type="protein sequence ID" value="CAK7222190.1"/>
    <property type="molecule type" value="Genomic_DNA"/>
</dbReference>
<dbReference type="InterPro" id="IPR012334">
    <property type="entry name" value="Pectin_lyas_fold"/>
</dbReference>
<proteinExistence type="inferred from homology"/>
<evidence type="ECO:0000256" key="5">
    <source>
        <dbReference type="ARBA" id="ARBA00023085"/>
    </source>
</evidence>
<feature type="domain" description="Pectinesterase catalytic" evidence="8">
    <location>
        <begin position="873"/>
        <end position="1157"/>
    </location>
</feature>
<feature type="compositionally biased region" description="Low complexity" evidence="6">
    <location>
        <begin position="39"/>
        <end position="66"/>
    </location>
</feature>
<evidence type="ECO:0000256" key="4">
    <source>
        <dbReference type="ARBA" id="ARBA00022801"/>
    </source>
</evidence>
<protein>
    <recommendedName>
        <fullName evidence="3">pectinesterase</fullName>
        <ecNumber evidence="3">3.1.1.11</ecNumber>
    </recommendedName>
</protein>
<dbReference type="PANTHER" id="PTHR31321:SF58">
    <property type="entry name" value="METHYLESTERASE, PUTATIVE-RELATED"/>
    <property type="match status" value="1"/>
</dbReference>
<dbReference type="Gene3D" id="2.160.20.10">
    <property type="entry name" value="Single-stranded right-handed beta-helix, Pectin lyase-like"/>
    <property type="match status" value="4"/>
</dbReference>
<dbReference type="Pfam" id="PF01095">
    <property type="entry name" value="Pectinesterase"/>
    <property type="match status" value="3"/>
</dbReference>
<comment type="pathway">
    <text evidence="1">Glycan metabolism; pectin degradation; 2-dehydro-3-deoxy-D-gluconate from pectin: step 1/5.</text>
</comment>
<sequence length="2006" mass="209658">MRLCTLLTLAFAGQSLARSVQGTSSPIGPCRLKRQPQTSATSSTISSASSSSASSSDLSSSSLPSSSSSLWSSSSSSISSLPVSSPAPYATANAFALAAASPKFSSSNEGPSASSSDHSSVHASPSSSSSSSVPPTPTKNPLAVTVAKDGSGQFTDINEAVHYAQVYSYPTVSVLPGTYTETVVVTGTATLTVIGATSTSLARRDSSSSSSDNTDTYANNAVTVLVTSDSSAVAPLSFGTSSSQGTTWHHINFVNSDAASSAGAASLRGFKHGFYGCQFVAAGTIGITGSYSSALLAYSYLEAYDKAIYSYPSLYLFASTLTVTNNNGLLVYTRGATYSATGVLYNSTVVVDSSAVIAKPGSTNTNVYLGSASSAGSTVLYRNTSLPSIIAASGAHNDATSIQTANRYLEFETTGTGSYLQNVAARAGLVTWITDPVQLAPYELSSWLANQYPSVATTSTSWIDPDVVAAILNNDSEQETEATAVASSTRSASQSAAPSPSSSAASASASATSSAADSHTLTVAPTPTAGQYGTVSSALAAVPDDGEAYEIYILAGTYTEQLTINRTGKVTLRGQTTFPNDFTQNKVVLQFSDGELTSANADESTPVLNSKKTDGTGLALYNINVTNTYSQTPNTAALAADFYGTNMAAYGCSFVGFQDTLLVNQGVQVFSNSYVEGSVDFIWGYSKAYFHQCYIATNTGGGSAITAQNRPSTVWAGGFVFDTCRVTYTSTYETSELGTTYLGRPWSEYAIVVYMNSYLDEHINAAGWEQWSTTTPNTAGVLFGEFNNSGPSSWTASTARASFATNLTASEAADYNLNTFLGDTSSWLDQTAYDYVPSYELGASETSASTEPSAIAAVWAHPTSGTTPPAGAVLVSIDGAVEGSYSNLTAALASLPSDTSTQIIFMYPGYYVEQVAAINRGGPTMVQGYTTANPGQTYAGNEVTIAFARGLSVSPTPAGHSDAETAVFTTDSAPIAMYNVDVVNSDNLDGATSNYVTLAASIASTHTGFYGCAFIGWQDTLLTASKTGYQYYESCYIEGAIDFIWGYSAAYFKGCTIGAKHKSSCFTAQSRADAAAVGGYVFDQCFFTAADNATVDLTQSVYLGRPYSEYARVIVKNSYLDDTIAPAGWKVWSTSSPNTDYITFAEFNNSGPGDWQNNIAAREAFQNATLLTSDTYPLASVMDSTTWIDMTYWDSIVTPGPATTTTTTTTTTWVYNGTVAPADAYIVSQTAIEGVTTYNTIQGALDAMPATSSKSSVATVFIYPGTYTEQLVVNRTGTTIFLGYSEDPSDWSANTVTVSYNYGVDTQSDESNSDSATVYATGNYFQAVNINFANTYGTAKNYASLGFAVKSSKYAGLYGCQVSGNQDALLINGYFFSYNTRVIGNVDMIWGSGAGYLLSSTIAPNEDGINLTADKRSTNTTAGGLVFDQCTVAPVDANGNAVSTYTDISLGRPWNSYARVAYVECDLPSCIEAAGWNEWSSSSPNTDGVIFGEYENTGNGADTSGRASFATQLTADEAVQFQLAEFFSTTTWINMSLVDVTPFAVSSSVPVSVESTTTSFFTVTDIISKTTTDKETSTLTVPALTTTKTVGVVTTTNAATTITPSTTSTKTTTEKTTTTSTTTLVAPDSTTTHTTTMVVNGATTVTPATTLVTKTSTSKATGSATTTKTTTLKVTTVSTTTTANVEVTSTKWTTTTDTLGSTTTSVATKTPDSVKVTTTTTIVVGTGGTTTTTSTAKATIVTVTTTSVKTTTVKATATVCIADKRRRNTNFVDSDGSGRSGPAMAHEILRRAEEERELESELERRAQLDLTATSTRTTVATLTTTVATKTTMLKASTVTTEVVESTKTTGKTSTVKPTTVTTTVLSVSTKSTTVTLPAIETDTVWTTRTTTTGKATTLQPSTTTSVLTVTTSTKTTTVTVTDNPPTPTVTVTTTKTSSLKTTTTAVTTKTTSKNSTVKTTMTLPTSTVTSTKTTTSTDKPSVTVTITSQSTKTTTKTVTTTTTTTQ</sequence>
<feature type="domain" description="Pectinesterase catalytic" evidence="8">
    <location>
        <begin position="528"/>
        <end position="822"/>
    </location>
</feature>
<dbReference type="SUPFAM" id="SSF51126">
    <property type="entry name" value="Pectin lyase-like"/>
    <property type="match status" value="4"/>
</dbReference>
<feature type="domain" description="Pectinesterase catalytic" evidence="8">
    <location>
        <begin position="1231"/>
        <end position="1527"/>
    </location>
</feature>
<feature type="region of interest" description="Disordered" evidence="6">
    <location>
        <begin position="479"/>
        <end position="527"/>
    </location>
</feature>
<dbReference type="PANTHER" id="PTHR31321">
    <property type="entry name" value="ACYL-COA THIOESTER HYDROLASE YBHC-RELATED"/>
    <property type="match status" value="1"/>
</dbReference>
<organism evidence="9 10">
    <name type="scientific">Sporothrix bragantina</name>
    <dbReference type="NCBI Taxonomy" id="671064"/>
    <lineage>
        <taxon>Eukaryota</taxon>
        <taxon>Fungi</taxon>
        <taxon>Dikarya</taxon>
        <taxon>Ascomycota</taxon>
        <taxon>Pezizomycotina</taxon>
        <taxon>Sordariomycetes</taxon>
        <taxon>Sordariomycetidae</taxon>
        <taxon>Ophiostomatales</taxon>
        <taxon>Ophiostomataceae</taxon>
        <taxon>Sporothrix</taxon>
    </lineage>
</organism>
<evidence type="ECO:0000313" key="10">
    <source>
        <dbReference type="Proteomes" id="UP001642406"/>
    </source>
</evidence>
<keyword evidence="4" id="KW-0378">Hydrolase</keyword>
<feature type="region of interest" description="Disordered" evidence="6">
    <location>
        <begin position="1605"/>
        <end position="1628"/>
    </location>
</feature>
<comment type="caution">
    <text evidence="9">The sequence shown here is derived from an EMBL/GenBank/DDBJ whole genome shotgun (WGS) entry which is preliminary data.</text>
</comment>